<evidence type="ECO:0000256" key="2">
    <source>
        <dbReference type="ARBA" id="ARBA00010671"/>
    </source>
</evidence>
<dbReference type="InterPro" id="IPR015421">
    <property type="entry name" value="PyrdxlP-dep_Trfase_major"/>
</dbReference>
<dbReference type="PROSITE" id="PS00703">
    <property type="entry name" value="OKR_DC_1"/>
    <property type="match status" value="1"/>
</dbReference>
<evidence type="ECO:0000256" key="1">
    <source>
        <dbReference type="ARBA" id="ARBA00001933"/>
    </source>
</evidence>
<dbReference type="InterPro" id="IPR000310">
    <property type="entry name" value="Orn/Lys/Arg_deCO2ase_major_dom"/>
</dbReference>
<name>A0A4R6BV85_9STAP</name>
<keyword evidence="4" id="KW-0663">Pyridoxal phosphate</keyword>
<evidence type="ECO:0000313" key="7">
    <source>
        <dbReference type="EMBL" id="TDM12094.1"/>
    </source>
</evidence>
<keyword evidence="3" id="KW-0210">Decarboxylase</keyword>
<dbReference type="PANTHER" id="PTHR43277:SF4">
    <property type="entry name" value="ARGININE DECARBOXYLASE"/>
    <property type="match status" value="1"/>
</dbReference>
<dbReference type="InterPro" id="IPR008286">
    <property type="entry name" value="Prn/Lys/Arg_de-COase_C"/>
</dbReference>
<organism evidence="7 8">
    <name type="scientific">Macrococcus lamae</name>
    <dbReference type="NCBI Taxonomy" id="198484"/>
    <lineage>
        <taxon>Bacteria</taxon>
        <taxon>Bacillati</taxon>
        <taxon>Bacillota</taxon>
        <taxon>Bacilli</taxon>
        <taxon>Bacillales</taxon>
        <taxon>Staphylococcaceae</taxon>
        <taxon>Macrococcus</taxon>
    </lineage>
</organism>
<dbReference type="Pfam" id="PF03711">
    <property type="entry name" value="OKR_DC_1_C"/>
    <property type="match status" value="1"/>
</dbReference>
<comment type="similarity">
    <text evidence="2">Belongs to the Orn/Lys/Arg decarboxylase class-I family.</text>
</comment>
<evidence type="ECO:0000256" key="3">
    <source>
        <dbReference type="ARBA" id="ARBA00022793"/>
    </source>
</evidence>
<dbReference type="InterPro" id="IPR036633">
    <property type="entry name" value="Prn/Lys/Arg_de-COase_C_sf"/>
</dbReference>
<dbReference type="PANTHER" id="PTHR43277">
    <property type="entry name" value="ARGININE DECARBOXYLASE"/>
    <property type="match status" value="1"/>
</dbReference>
<dbReference type="Proteomes" id="UP000294802">
    <property type="component" value="Unassembled WGS sequence"/>
</dbReference>
<sequence length="505" mass="56541">MRCRLIKPLDIKSFTAIDTDKHRFTPLFDALKLYESQKVTSFDVPGHKRGLDEQSELYYYGSSVLRHDVNSMPQLDNYDNPKGVIKEAQALLADLYLADEAHFLVNGTTEGIQTMIFSICKPGDKLILPRNVHKSVLNAMALADVTPIYVSPEFDIKFGIAHNLSYDHVKAAIDNHPDARAIFIMNPTYFGAVSDLKAITELAHQHDMPVLVDEAHGAHFRFSPHLPISSMEAGADMAATSLHKTGGSFTQSSALLVRGDLIDKRKVKSVINMLTSTSASYLLMSSLDIARKNLALNGPRKFEQLMPVIQTFKQAVNAIPGFHMLDGKAFKELYQQQLDESKLTIYIDSTIDLSGFEVYRLLRSDYNIQMELAEPNLIMGIVSIADNEEVLNRLLNALQSISKLHHQADREVHSPVLKQLAIPEQAMSLREVLYADKRAINIEEALGEICAESLMIYPPGIPIVMAGECISQEIVDYWQFINNQPIIKIGTENSNQVYIIEKRGQ</sequence>
<comment type="caution">
    <text evidence="7">The sequence shown here is derived from an EMBL/GenBank/DDBJ whole genome shotgun (WGS) entry which is preliminary data.</text>
</comment>
<dbReference type="Gene3D" id="3.90.100.10">
    <property type="entry name" value="Orn/Lys/Arg decarboxylase, C-terminal domain"/>
    <property type="match status" value="1"/>
</dbReference>
<keyword evidence="7" id="KW-0032">Aminotransferase</keyword>
<keyword evidence="5" id="KW-0456">Lyase</keyword>
<dbReference type="GO" id="GO:0008483">
    <property type="term" value="F:transaminase activity"/>
    <property type="evidence" value="ECO:0007669"/>
    <property type="project" value="UniProtKB-KW"/>
</dbReference>
<dbReference type="Gene3D" id="3.40.640.10">
    <property type="entry name" value="Type I PLP-dependent aspartate aminotransferase-like (Major domain)"/>
    <property type="match status" value="1"/>
</dbReference>
<accession>A0A4R6BV85</accession>
<dbReference type="InterPro" id="IPR015424">
    <property type="entry name" value="PyrdxlP-dep_Trfase"/>
</dbReference>
<evidence type="ECO:0000259" key="6">
    <source>
        <dbReference type="PROSITE" id="PS00703"/>
    </source>
</evidence>
<evidence type="ECO:0000256" key="5">
    <source>
        <dbReference type="ARBA" id="ARBA00023239"/>
    </source>
</evidence>
<proteinExistence type="inferred from homology"/>
<reference evidence="7 8" key="1">
    <citation type="submission" date="2019-01" db="EMBL/GenBank/DDBJ databases">
        <title>Draft genome sequences of the type strains of six Macrococcus species.</title>
        <authorList>
            <person name="Mazhar S."/>
            <person name="Altermann E."/>
            <person name="Hill C."/>
            <person name="Mcauliffe O."/>
        </authorList>
    </citation>
    <scope>NUCLEOTIDE SEQUENCE [LARGE SCALE GENOMIC DNA]</scope>
    <source>
        <strain evidence="7 8">CCM4815</strain>
    </source>
</reference>
<evidence type="ECO:0000313" key="8">
    <source>
        <dbReference type="Proteomes" id="UP000294802"/>
    </source>
</evidence>
<keyword evidence="7" id="KW-0808">Transferase</keyword>
<dbReference type="InterPro" id="IPR052357">
    <property type="entry name" value="Orn_Lys_Arg_decarboxylase-I"/>
</dbReference>
<dbReference type="SUPFAM" id="SSF53383">
    <property type="entry name" value="PLP-dependent transferases"/>
    <property type="match status" value="1"/>
</dbReference>
<dbReference type="OrthoDB" id="9815233at2"/>
<dbReference type="EMBL" id="SCWB01000006">
    <property type="protein sequence ID" value="TDM12094.1"/>
    <property type="molecule type" value="Genomic_DNA"/>
</dbReference>
<evidence type="ECO:0000256" key="4">
    <source>
        <dbReference type="ARBA" id="ARBA00022898"/>
    </source>
</evidence>
<dbReference type="SUPFAM" id="SSF55904">
    <property type="entry name" value="Ornithine decarboxylase C-terminal domain"/>
    <property type="match status" value="1"/>
</dbReference>
<gene>
    <name evidence="7" type="ORF">ERX29_04570</name>
</gene>
<feature type="domain" description="Orn/Lys/Arg decarboxylases family 1 pyridoxal-P attachment site" evidence="6">
    <location>
        <begin position="239"/>
        <end position="253"/>
    </location>
</feature>
<comment type="cofactor">
    <cofactor evidence="1">
        <name>pyridoxal 5'-phosphate</name>
        <dbReference type="ChEBI" id="CHEBI:597326"/>
    </cofactor>
</comment>
<dbReference type="Pfam" id="PF01276">
    <property type="entry name" value="OKR_DC_1"/>
    <property type="match status" value="1"/>
</dbReference>
<dbReference type="AlphaFoldDB" id="A0A4R6BV85"/>
<dbReference type="CDD" id="cd00615">
    <property type="entry name" value="Orn_deC_like"/>
    <property type="match status" value="1"/>
</dbReference>
<protein>
    <submittedName>
        <fullName evidence="7">Aminotransferase class V-fold PLP-dependent enzyme</fullName>
    </submittedName>
</protein>
<keyword evidence="8" id="KW-1185">Reference proteome</keyword>
<dbReference type="GO" id="GO:0016831">
    <property type="term" value="F:carboxy-lyase activity"/>
    <property type="evidence" value="ECO:0007669"/>
    <property type="project" value="UniProtKB-KW"/>
</dbReference>